<dbReference type="EMBL" id="HF935206">
    <property type="protein sequence ID" value="CCX04495.1"/>
    <property type="molecule type" value="Genomic_DNA"/>
</dbReference>
<protein>
    <submittedName>
        <fullName evidence="1">Uncharacterized protein</fullName>
    </submittedName>
</protein>
<accession>U4L376</accession>
<dbReference type="OrthoDB" id="5271480at2759"/>
<evidence type="ECO:0000313" key="2">
    <source>
        <dbReference type="Proteomes" id="UP000018144"/>
    </source>
</evidence>
<organism evidence="1 2">
    <name type="scientific">Pyronema omphalodes (strain CBS 100304)</name>
    <name type="common">Pyronema confluens</name>
    <dbReference type="NCBI Taxonomy" id="1076935"/>
    <lineage>
        <taxon>Eukaryota</taxon>
        <taxon>Fungi</taxon>
        <taxon>Dikarya</taxon>
        <taxon>Ascomycota</taxon>
        <taxon>Pezizomycotina</taxon>
        <taxon>Pezizomycetes</taxon>
        <taxon>Pezizales</taxon>
        <taxon>Pyronemataceae</taxon>
        <taxon>Pyronema</taxon>
    </lineage>
</organism>
<name>U4L376_PYROM</name>
<reference evidence="1 2" key="1">
    <citation type="journal article" date="2013" name="PLoS Genet.">
        <title>The genome and development-dependent transcriptomes of Pyronema confluens: a window into fungal evolution.</title>
        <authorList>
            <person name="Traeger S."/>
            <person name="Altegoer F."/>
            <person name="Freitag M."/>
            <person name="Gabaldon T."/>
            <person name="Kempken F."/>
            <person name="Kumar A."/>
            <person name="Marcet-Houben M."/>
            <person name="Poggeler S."/>
            <person name="Stajich J.E."/>
            <person name="Nowrousian M."/>
        </authorList>
    </citation>
    <scope>NUCLEOTIDE SEQUENCE [LARGE SCALE GENOMIC DNA]</scope>
    <source>
        <strain evidence="2">CBS 100304</strain>
        <tissue evidence="1">Vegetative mycelium</tissue>
    </source>
</reference>
<sequence length="173" mass="20048">MTVKAATAPRCIGLPTTHHDIPNRMANTRQRDIYEHLRTFPWDVSCLTYLRCRHEIFPDVFSGKSTTTKLVEYLVELRFLANALKGWSEVSLGRSPHHLAPLDKRFITYSIANAYHELPEVFKELMMVKDRTYSSSVKKYCDEVYQSLQEIYNSSDVKALCESVKHCPPPMDY</sequence>
<proteinExistence type="predicted"/>
<keyword evidence="2" id="KW-1185">Reference proteome</keyword>
<dbReference type="AlphaFoldDB" id="U4L376"/>
<dbReference type="Proteomes" id="UP000018144">
    <property type="component" value="Unassembled WGS sequence"/>
</dbReference>
<gene>
    <name evidence="1" type="ORF">PCON_02465</name>
</gene>
<evidence type="ECO:0000313" key="1">
    <source>
        <dbReference type="EMBL" id="CCX04495.1"/>
    </source>
</evidence>